<gene>
    <name evidence="3" type="ORF">RSO01_40290</name>
</gene>
<accession>A0A512ND49</accession>
<reference evidence="3 4" key="1">
    <citation type="submission" date="2019-07" db="EMBL/GenBank/DDBJ databases">
        <title>Whole genome shotgun sequence of Reyranella soli NBRC 108950.</title>
        <authorList>
            <person name="Hosoyama A."/>
            <person name="Uohara A."/>
            <person name="Ohji S."/>
            <person name="Ichikawa N."/>
        </authorList>
    </citation>
    <scope>NUCLEOTIDE SEQUENCE [LARGE SCALE GENOMIC DNA]</scope>
    <source>
        <strain evidence="3 4">NBRC 108950</strain>
    </source>
</reference>
<dbReference type="Gene3D" id="2.60.120.10">
    <property type="entry name" value="Jelly Rolls"/>
    <property type="match status" value="1"/>
</dbReference>
<keyword evidence="1" id="KW-0732">Signal</keyword>
<sequence>MKAALALFLRAMAACSMAALSSASSMAQQSPVLSVKPVVEKKLKELPAGPLFWRVETFPTLKDAEAATGPTALAAEISGKAWLFTLGGQGGATAGGSKVAEIGPVPLMQAPEYLLRINHASGPPGARTPPHSHPGSEAFYVLKGRLGQRTPHGVVHADAGAAMNGHGADMPMEVFSAGTVDLDQLVMFVVDATRPFSSPARFE</sequence>
<dbReference type="EMBL" id="BKAJ01000071">
    <property type="protein sequence ID" value="GEP56863.1"/>
    <property type="molecule type" value="Genomic_DNA"/>
</dbReference>
<dbReference type="InterPro" id="IPR013096">
    <property type="entry name" value="Cupin_2"/>
</dbReference>
<protein>
    <recommendedName>
        <fullName evidence="2">Cupin type-2 domain-containing protein</fullName>
    </recommendedName>
</protein>
<dbReference type="RefSeq" id="WP_147151206.1">
    <property type="nucleotide sequence ID" value="NZ_BKAJ01000071.1"/>
</dbReference>
<dbReference type="InterPro" id="IPR014710">
    <property type="entry name" value="RmlC-like_jellyroll"/>
</dbReference>
<feature type="domain" description="Cupin type-2" evidence="2">
    <location>
        <begin position="123"/>
        <end position="146"/>
    </location>
</feature>
<proteinExistence type="predicted"/>
<name>A0A512ND49_9HYPH</name>
<comment type="caution">
    <text evidence="3">The sequence shown here is derived from an EMBL/GenBank/DDBJ whole genome shotgun (WGS) entry which is preliminary data.</text>
</comment>
<dbReference type="InterPro" id="IPR011051">
    <property type="entry name" value="RmlC_Cupin_sf"/>
</dbReference>
<keyword evidence="4" id="KW-1185">Reference proteome</keyword>
<organism evidence="3 4">
    <name type="scientific">Reyranella soli</name>
    <dbReference type="NCBI Taxonomy" id="1230389"/>
    <lineage>
        <taxon>Bacteria</taxon>
        <taxon>Pseudomonadati</taxon>
        <taxon>Pseudomonadota</taxon>
        <taxon>Alphaproteobacteria</taxon>
        <taxon>Hyphomicrobiales</taxon>
        <taxon>Reyranellaceae</taxon>
        <taxon>Reyranella</taxon>
    </lineage>
</organism>
<evidence type="ECO:0000313" key="3">
    <source>
        <dbReference type="EMBL" id="GEP56863.1"/>
    </source>
</evidence>
<feature type="chain" id="PRO_5022132247" description="Cupin type-2 domain-containing protein" evidence="1">
    <location>
        <begin position="28"/>
        <end position="203"/>
    </location>
</feature>
<dbReference type="OrthoDB" id="8017763at2"/>
<dbReference type="Pfam" id="PF07883">
    <property type="entry name" value="Cupin_2"/>
    <property type="match status" value="1"/>
</dbReference>
<dbReference type="Proteomes" id="UP000321058">
    <property type="component" value="Unassembled WGS sequence"/>
</dbReference>
<evidence type="ECO:0000259" key="2">
    <source>
        <dbReference type="Pfam" id="PF07883"/>
    </source>
</evidence>
<dbReference type="SUPFAM" id="SSF51182">
    <property type="entry name" value="RmlC-like cupins"/>
    <property type="match status" value="1"/>
</dbReference>
<evidence type="ECO:0000313" key="4">
    <source>
        <dbReference type="Proteomes" id="UP000321058"/>
    </source>
</evidence>
<evidence type="ECO:0000256" key="1">
    <source>
        <dbReference type="SAM" id="SignalP"/>
    </source>
</evidence>
<dbReference type="AlphaFoldDB" id="A0A512ND49"/>
<feature type="signal peptide" evidence="1">
    <location>
        <begin position="1"/>
        <end position="27"/>
    </location>
</feature>